<reference evidence="2 3" key="1">
    <citation type="journal article" date="2012" name="J. Bacteriol.">
        <title>Complete genome sequence of Pelagibacterium halotolerans B2T.</title>
        <authorList>
            <person name="Huo Y.Y."/>
            <person name="Cheng H."/>
            <person name="Han X.F."/>
            <person name="Jiang X.W."/>
            <person name="Sun C."/>
            <person name="Zhang X.Q."/>
            <person name="Zhu X.F."/>
            <person name="Liu Y.F."/>
            <person name="Li P.F."/>
            <person name="Ni P.X."/>
            <person name="Wu M."/>
        </authorList>
    </citation>
    <scope>NUCLEOTIDE SEQUENCE [LARGE SCALE GENOMIC DNA]</scope>
    <source>
        <strain evidence="3">DSM 22347 / JCM 15775 / CGMCC 1.7692 / B2</strain>
    </source>
</reference>
<dbReference type="Proteomes" id="UP000008850">
    <property type="component" value="Chromosome"/>
</dbReference>
<keyword evidence="3" id="KW-1185">Reference proteome</keyword>
<dbReference type="AlphaFoldDB" id="G4RGW2"/>
<feature type="domain" description="Polysaccharide pyruvyl transferase" evidence="1">
    <location>
        <begin position="13"/>
        <end position="338"/>
    </location>
</feature>
<protein>
    <submittedName>
        <fullName evidence="2">Polysaccharide pyruvyl transferase</fullName>
    </submittedName>
</protein>
<sequence length="408" mass="44119">MKVVLAAAMYSPNLGDGVIAECFSHHATQVNPGIEIHWLDLSGRTDFSPPSAGSFRTVVLEALSRLPVRVANFVSASLVRTQIQRKLEPQINETFRDADALIIGGGQLFGDANLNFPLKLTRVVDEAEARGMGIAIQAVGVAEHWTPEGSNLFARVLASANLKYVSVRDRVSKERLTRHCHRLNCMLPAEIRVVPDPGILSNELASPRSSAKSGMGPLVGIGITHSAAIRTHTDSRTAPSIKTSIQRYSALSRALLADGYKVSLFTNGAQEDEEMLDLVVKELHRQNVSDVVRHDRPQTPLGLIEQIGRFDALISHRLHANIVAYSLGVPAIALSWDSKVDAFLESVGLGSRLADGTLASIDAIQNKLGRALAETDTPNNPVNIGTDARQAIREVLESVLDELKHPAA</sequence>
<dbReference type="EMBL" id="CP003075">
    <property type="protein sequence ID" value="AEQ53115.1"/>
    <property type="molecule type" value="Genomic_DNA"/>
</dbReference>
<organism evidence="2 3">
    <name type="scientific">Pelagibacterium halotolerans (strain DSM 22347 / JCM 15775 / CGMCC 1.7692 / B2)</name>
    <dbReference type="NCBI Taxonomy" id="1082931"/>
    <lineage>
        <taxon>Bacteria</taxon>
        <taxon>Pseudomonadati</taxon>
        <taxon>Pseudomonadota</taxon>
        <taxon>Alphaproteobacteria</taxon>
        <taxon>Hyphomicrobiales</taxon>
        <taxon>Devosiaceae</taxon>
        <taxon>Pelagibacterium</taxon>
    </lineage>
</organism>
<dbReference type="STRING" id="1082931.KKY_3125"/>
<dbReference type="RefSeq" id="WP_014132262.1">
    <property type="nucleotide sequence ID" value="NC_016078.1"/>
</dbReference>
<dbReference type="eggNOG" id="COG2327">
    <property type="taxonomic scope" value="Bacteria"/>
</dbReference>
<dbReference type="PANTHER" id="PTHR36836">
    <property type="entry name" value="COLANIC ACID BIOSYNTHESIS PROTEIN WCAK"/>
    <property type="match status" value="1"/>
</dbReference>
<keyword evidence="2" id="KW-0808">Transferase</keyword>
<name>G4RGW2_PELHB</name>
<evidence type="ECO:0000259" key="1">
    <source>
        <dbReference type="Pfam" id="PF04230"/>
    </source>
</evidence>
<accession>G4RGW2</accession>
<dbReference type="Pfam" id="PF04230">
    <property type="entry name" value="PS_pyruv_trans"/>
    <property type="match status" value="1"/>
</dbReference>
<evidence type="ECO:0000313" key="3">
    <source>
        <dbReference type="Proteomes" id="UP000008850"/>
    </source>
</evidence>
<dbReference type="HOGENOM" id="CLU_056504_0_0_5"/>
<dbReference type="PANTHER" id="PTHR36836:SF1">
    <property type="entry name" value="COLANIC ACID BIOSYNTHESIS PROTEIN WCAK"/>
    <property type="match status" value="1"/>
</dbReference>
<proteinExistence type="predicted"/>
<dbReference type="GO" id="GO:0016740">
    <property type="term" value="F:transferase activity"/>
    <property type="evidence" value="ECO:0007669"/>
    <property type="project" value="UniProtKB-KW"/>
</dbReference>
<dbReference type="InterPro" id="IPR007345">
    <property type="entry name" value="Polysacch_pyruvyl_Trfase"/>
</dbReference>
<dbReference type="KEGG" id="phl:KKY_3125"/>
<evidence type="ECO:0000313" key="2">
    <source>
        <dbReference type="EMBL" id="AEQ53115.1"/>
    </source>
</evidence>
<gene>
    <name evidence="2" type="ordered locus">KKY_3125</name>
</gene>